<dbReference type="GO" id="GO:0052837">
    <property type="term" value="P:thiazole biosynthetic process"/>
    <property type="evidence" value="ECO:0007669"/>
    <property type="project" value="TreeGrafter"/>
</dbReference>
<protein>
    <submittedName>
        <fullName evidence="10">Putative tRNA sulfurtransferase</fullName>
        <ecNumber evidence="10">2.8.1.4</ecNumber>
    </submittedName>
</protein>
<accession>A0A644THR3</accession>
<keyword evidence="6" id="KW-0067">ATP-binding</keyword>
<dbReference type="CDD" id="cd11716">
    <property type="entry name" value="THUMP_ThiI"/>
    <property type="match status" value="1"/>
</dbReference>
<dbReference type="Gene3D" id="3.40.50.620">
    <property type="entry name" value="HUPs"/>
    <property type="match status" value="1"/>
</dbReference>
<proteinExistence type="inferred from homology"/>
<dbReference type="GO" id="GO:0002937">
    <property type="term" value="P:tRNA 4-thiouridine biosynthesis"/>
    <property type="evidence" value="ECO:0007669"/>
    <property type="project" value="TreeGrafter"/>
</dbReference>
<dbReference type="GO" id="GO:0005524">
    <property type="term" value="F:ATP binding"/>
    <property type="evidence" value="ECO:0007669"/>
    <property type="project" value="UniProtKB-KW"/>
</dbReference>
<dbReference type="PROSITE" id="PS51165">
    <property type="entry name" value="THUMP"/>
    <property type="match status" value="1"/>
</dbReference>
<comment type="caution">
    <text evidence="10">The sequence shown here is derived from an EMBL/GenBank/DDBJ whole genome shotgun (WGS) entry which is preliminary data.</text>
</comment>
<keyword evidence="5" id="KW-0547">Nucleotide-binding</keyword>
<dbReference type="AlphaFoldDB" id="A0A644THR3"/>
<dbReference type="GO" id="GO:0009228">
    <property type="term" value="P:thiamine biosynthetic process"/>
    <property type="evidence" value="ECO:0007669"/>
    <property type="project" value="UniProtKB-KW"/>
</dbReference>
<dbReference type="Pfam" id="PF22025">
    <property type="entry name" value="ThiI_fer"/>
    <property type="match status" value="1"/>
</dbReference>
<dbReference type="InterPro" id="IPR020536">
    <property type="entry name" value="ThiI_AANH"/>
</dbReference>
<dbReference type="InterPro" id="IPR050102">
    <property type="entry name" value="tRNA_sulfurtransferase_ThiI"/>
</dbReference>
<dbReference type="HAMAP" id="MF_00021">
    <property type="entry name" value="ThiI"/>
    <property type="match status" value="1"/>
</dbReference>
<comment type="subcellular location">
    <subcellularLocation>
        <location evidence="1">Cytoplasm</location>
    </subcellularLocation>
</comment>
<evidence type="ECO:0000256" key="1">
    <source>
        <dbReference type="ARBA" id="ARBA00004496"/>
    </source>
</evidence>
<dbReference type="EMBL" id="VSSQ01000032">
    <property type="protein sequence ID" value="MPL66545.1"/>
    <property type="molecule type" value="Genomic_DNA"/>
</dbReference>
<keyword evidence="3" id="KW-0820">tRNA-binding</keyword>
<dbReference type="Gene3D" id="3.30.2130.30">
    <property type="match status" value="1"/>
</dbReference>
<evidence type="ECO:0000256" key="6">
    <source>
        <dbReference type="ARBA" id="ARBA00022840"/>
    </source>
</evidence>
<dbReference type="InterPro" id="IPR054173">
    <property type="entry name" value="ThiI_fer"/>
</dbReference>
<evidence type="ECO:0000256" key="7">
    <source>
        <dbReference type="ARBA" id="ARBA00022884"/>
    </source>
</evidence>
<dbReference type="SMART" id="SM00981">
    <property type="entry name" value="THUMP"/>
    <property type="match status" value="1"/>
</dbReference>
<evidence type="ECO:0000256" key="4">
    <source>
        <dbReference type="ARBA" id="ARBA00022679"/>
    </source>
</evidence>
<dbReference type="CDD" id="cd01712">
    <property type="entry name" value="PPase_ThiI"/>
    <property type="match status" value="1"/>
</dbReference>
<dbReference type="SUPFAM" id="SSF52402">
    <property type="entry name" value="Adenine nucleotide alpha hydrolases-like"/>
    <property type="match status" value="1"/>
</dbReference>
<dbReference type="PANTHER" id="PTHR43209">
    <property type="entry name" value="TRNA SULFURTRANSFERASE"/>
    <property type="match status" value="1"/>
</dbReference>
<dbReference type="GO" id="GO:0000049">
    <property type="term" value="F:tRNA binding"/>
    <property type="evidence" value="ECO:0007669"/>
    <property type="project" value="UniProtKB-KW"/>
</dbReference>
<keyword evidence="7" id="KW-0694">RNA-binding</keyword>
<dbReference type="GO" id="GO:0140741">
    <property type="term" value="F:tRNA-uracil-4 sulfurtransferase activity"/>
    <property type="evidence" value="ECO:0007669"/>
    <property type="project" value="UniProtKB-EC"/>
</dbReference>
<dbReference type="Pfam" id="PF02568">
    <property type="entry name" value="ThiI"/>
    <property type="match status" value="1"/>
</dbReference>
<dbReference type="InterPro" id="IPR014729">
    <property type="entry name" value="Rossmann-like_a/b/a_fold"/>
</dbReference>
<dbReference type="PANTHER" id="PTHR43209:SF1">
    <property type="entry name" value="TRNA SULFURTRANSFERASE"/>
    <property type="match status" value="1"/>
</dbReference>
<reference evidence="10" key="1">
    <citation type="submission" date="2019-08" db="EMBL/GenBank/DDBJ databases">
        <authorList>
            <person name="Kucharzyk K."/>
            <person name="Murdoch R.W."/>
            <person name="Higgins S."/>
            <person name="Loffler F."/>
        </authorList>
    </citation>
    <scope>NUCLEOTIDE SEQUENCE</scope>
</reference>
<keyword evidence="2" id="KW-0963">Cytoplasm</keyword>
<name>A0A644THR3_9ZZZZ</name>
<evidence type="ECO:0000256" key="2">
    <source>
        <dbReference type="ARBA" id="ARBA00022490"/>
    </source>
</evidence>
<dbReference type="InterPro" id="IPR049961">
    <property type="entry name" value="ThiI_N"/>
</dbReference>
<evidence type="ECO:0000256" key="5">
    <source>
        <dbReference type="ARBA" id="ARBA00022741"/>
    </source>
</evidence>
<dbReference type="GO" id="GO:0005829">
    <property type="term" value="C:cytosol"/>
    <property type="evidence" value="ECO:0007669"/>
    <property type="project" value="TreeGrafter"/>
</dbReference>
<dbReference type="NCBIfam" id="TIGR00342">
    <property type="entry name" value="tRNA uracil 4-sulfurtransferase ThiI"/>
    <property type="match status" value="1"/>
</dbReference>
<feature type="domain" description="THUMP" evidence="9">
    <location>
        <begin position="58"/>
        <end position="165"/>
    </location>
</feature>
<dbReference type="Pfam" id="PF02926">
    <property type="entry name" value="THUMP"/>
    <property type="match status" value="1"/>
</dbReference>
<organism evidence="10">
    <name type="scientific">bioreactor metagenome</name>
    <dbReference type="NCBI Taxonomy" id="1076179"/>
    <lineage>
        <taxon>unclassified sequences</taxon>
        <taxon>metagenomes</taxon>
        <taxon>ecological metagenomes</taxon>
    </lineage>
</organism>
<sequence length="391" mass="43309">MDILYLIKPGEILLKKENQREFSRRLIQELKARLSPISVRIEEFPGRFFLFVDETKAERCEFVLSHCPGLNGFARTRLCLKNYAPILDAALAEASQRAAEGKRSFKVEVRRSDKSFPLGSYELAAKLGEEILNAEPSLRVDVHKPDFVVAIEIRERAYVYSQNIPGPRGLPTGSSAKLLLLLSGGIDSPVAGYMMALRGSPIECIHFHSYPYTSKEAQEKVEKLALALTAWCGHTRLWMLPFTDVQMAIKRSAPEETSTLMFRSAMMEAAGILAERIGAKALVTGESLGQVASQTAEAMALTQSSLDIPVFRPLVGLDKEQTVGLATKIGTFELSTLPYEDCCVLFSPPHPLLKPDLKKGESLYGSLGLRPLIEESLRGAEKRSFNYKDIG</sequence>
<gene>
    <name evidence="10" type="primary">thiI_4</name>
    <name evidence="10" type="ORF">SDC9_12228</name>
</gene>
<dbReference type="InterPro" id="IPR003720">
    <property type="entry name" value="tRNA_STrfase"/>
</dbReference>
<dbReference type="InterPro" id="IPR004114">
    <property type="entry name" value="THUMP_dom"/>
</dbReference>
<evidence type="ECO:0000256" key="3">
    <source>
        <dbReference type="ARBA" id="ARBA00022555"/>
    </source>
</evidence>
<dbReference type="SUPFAM" id="SSF143437">
    <property type="entry name" value="THUMP domain-like"/>
    <property type="match status" value="1"/>
</dbReference>
<evidence type="ECO:0000256" key="8">
    <source>
        <dbReference type="ARBA" id="ARBA00022977"/>
    </source>
</evidence>
<keyword evidence="8" id="KW-0784">Thiamine biosynthesis</keyword>
<evidence type="ECO:0000259" key="9">
    <source>
        <dbReference type="PROSITE" id="PS51165"/>
    </source>
</evidence>
<dbReference type="FunFam" id="3.40.50.620:FF:000053">
    <property type="entry name" value="Probable tRNA sulfurtransferase"/>
    <property type="match status" value="1"/>
</dbReference>
<evidence type="ECO:0000313" key="10">
    <source>
        <dbReference type="EMBL" id="MPL66545.1"/>
    </source>
</evidence>
<keyword evidence="4 10" id="KW-0808">Transferase</keyword>
<dbReference type="EC" id="2.8.1.4" evidence="10"/>
<dbReference type="InterPro" id="IPR049962">
    <property type="entry name" value="THUMP_ThiI"/>
</dbReference>
<dbReference type="GO" id="GO:0004810">
    <property type="term" value="F:CCA tRNA nucleotidyltransferase activity"/>
    <property type="evidence" value="ECO:0007669"/>
    <property type="project" value="InterPro"/>
</dbReference>